<feature type="transmembrane region" description="Helical" evidence="8">
    <location>
        <begin position="142"/>
        <end position="163"/>
    </location>
</feature>
<evidence type="ECO:0000259" key="9">
    <source>
        <dbReference type="PROSITE" id="PS50850"/>
    </source>
</evidence>
<keyword evidence="4 8" id="KW-0812">Transmembrane</keyword>
<dbReference type="NCBIfam" id="TIGR00879">
    <property type="entry name" value="SP"/>
    <property type="match status" value="1"/>
</dbReference>
<dbReference type="InterPro" id="IPR003663">
    <property type="entry name" value="Sugar/inositol_transpt"/>
</dbReference>
<dbReference type="PANTHER" id="PTHR48022">
    <property type="entry name" value="PLASTIDIC GLUCOSE TRANSPORTER 4"/>
    <property type="match status" value="1"/>
</dbReference>
<keyword evidence="5 8" id="KW-1133">Transmembrane helix</keyword>
<dbReference type="Pfam" id="PF00083">
    <property type="entry name" value="Sugar_tr"/>
    <property type="match status" value="1"/>
</dbReference>
<proteinExistence type="inferred from homology"/>
<comment type="subcellular location">
    <subcellularLocation>
        <location evidence="1">Membrane</location>
        <topology evidence="1">Multi-pass membrane protein</topology>
    </subcellularLocation>
</comment>
<evidence type="ECO:0000256" key="2">
    <source>
        <dbReference type="ARBA" id="ARBA00010992"/>
    </source>
</evidence>
<dbReference type="PANTHER" id="PTHR48022:SF47">
    <property type="entry name" value="MAJOR FACILITATOR SUPERFAMILY (MFS) PROFILE DOMAIN-CONTAINING PROTEIN"/>
    <property type="match status" value="1"/>
</dbReference>
<feature type="transmembrane region" description="Helical" evidence="8">
    <location>
        <begin position="175"/>
        <end position="194"/>
    </location>
</feature>
<dbReference type="Proteomes" id="UP001583193">
    <property type="component" value="Unassembled WGS sequence"/>
</dbReference>
<accession>A0ABR3XSI3</accession>
<feature type="transmembrane region" description="Helical" evidence="8">
    <location>
        <begin position="423"/>
        <end position="447"/>
    </location>
</feature>
<feature type="transmembrane region" description="Helical" evidence="8">
    <location>
        <begin position="56"/>
        <end position="75"/>
    </location>
</feature>
<feature type="transmembrane region" description="Helical" evidence="8">
    <location>
        <begin position="284"/>
        <end position="308"/>
    </location>
</feature>
<keyword evidence="3 7" id="KW-0813">Transport</keyword>
<dbReference type="PRINTS" id="PR00171">
    <property type="entry name" value="SUGRTRNSPORT"/>
</dbReference>
<evidence type="ECO:0000256" key="4">
    <source>
        <dbReference type="ARBA" id="ARBA00022692"/>
    </source>
</evidence>
<dbReference type="SUPFAM" id="SSF103473">
    <property type="entry name" value="MFS general substrate transporter"/>
    <property type="match status" value="1"/>
</dbReference>
<gene>
    <name evidence="10" type="ORF">Plec18167_004251</name>
</gene>
<feature type="transmembrane region" description="Helical" evidence="8">
    <location>
        <begin position="362"/>
        <end position="386"/>
    </location>
</feature>
<keyword evidence="6 8" id="KW-0472">Membrane</keyword>
<evidence type="ECO:0000256" key="1">
    <source>
        <dbReference type="ARBA" id="ARBA00004141"/>
    </source>
</evidence>
<comment type="caution">
    <text evidence="10">The sequence shown here is derived from an EMBL/GenBank/DDBJ whole genome shotgun (WGS) entry which is preliminary data.</text>
</comment>
<dbReference type="InterPro" id="IPR020846">
    <property type="entry name" value="MFS_dom"/>
</dbReference>
<evidence type="ECO:0000256" key="8">
    <source>
        <dbReference type="SAM" id="Phobius"/>
    </source>
</evidence>
<evidence type="ECO:0000313" key="11">
    <source>
        <dbReference type="Proteomes" id="UP001583193"/>
    </source>
</evidence>
<feature type="transmembrane region" description="Helical" evidence="8">
    <location>
        <begin position="315"/>
        <end position="334"/>
    </location>
</feature>
<feature type="transmembrane region" description="Helical" evidence="8">
    <location>
        <begin position="398"/>
        <end position="417"/>
    </location>
</feature>
<name>A0ABR3XSI3_9EURO</name>
<reference evidence="10 11" key="1">
    <citation type="journal article" date="2024" name="IMA Fungus">
        <title>IMA Genome - F19 : A genome assembly and annotation guide to empower mycologists, including annotated draft genome sequences of Ceratocystis pirilliformis, Diaporthe australafricana, Fusarium ophioides, Paecilomyces lecythidis, and Sporothrix stenoceras.</title>
        <authorList>
            <person name="Aylward J."/>
            <person name="Wilson A.M."/>
            <person name="Visagie C.M."/>
            <person name="Spraker J."/>
            <person name="Barnes I."/>
            <person name="Buitendag C."/>
            <person name="Ceriani C."/>
            <person name="Del Mar Angel L."/>
            <person name="du Plessis D."/>
            <person name="Fuchs T."/>
            <person name="Gasser K."/>
            <person name="Kramer D."/>
            <person name="Li W."/>
            <person name="Munsamy K."/>
            <person name="Piso A."/>
            <person name="Price J.L."/>
            <person name="Sonnekus B."/>
            <person name="Thomas C."/>
            <person name="van der Nest A."/>
            <person name="van Dijk A."/>
            <person name="van Heerden A."/>
            <person name="van Vuuren N."/>
            <person name="Yilmaz N."/>
            <person name="Duong T.A."/>
            <person name="van der Merwe N.A."/>
            <person name="Wingfield M.J."/>
            <person name="Wingfield B.D."/>
        </authorList>
    </citation>
    <scope>NUCLEOTIDE SEQUENCE [LARGE SCALE GENOMIC DNA]</scope>
    <source>
        <strain evidence="10 11">CMW 18167</strain>
    </source>
</reference>
<keyword evidence="11" id="KW-1185">Reference proteome</keyword>
<evidence type="ECO:0000313" key="10">
    <source>
        <dbReference type="EMBL" id="KAL1878956.1"/>
    </source>
</evidence>
<dbReference type="InterPro" id="IPR050360">
    <property type="entry name" value="MFS_Sugar_Transporters"/>
</dbReference>
<organism evidence="10 11">
    <name type="scientific">Paecilomyces lecythidis</name>
    <dbReference type="NCBI Taxonomy" id="3004212"/>
    <lineage>
        <taxon>Eukaryota</taxon>
        <taxon>Fungi</taxon>
        <taxon>Dikarya</taxon>
        <taxon>Ascomycota</taxon>
        <taxon>Pezizomycotina</taxon>
        <taxon>Eurotiomycetes</taxon>
        <taxon>Eurotiomycetidae</taxon>
        <taxon>Eurotiales</taxon>
        <taxon>Thermoascaceae</taxon>
        <taxon>Paecilomyces</taxon>
    </lineage>
</organism>
<feature type="transmembrane region" description="Helical" evidence="8">
    <location>
        <begin position="84"/>
        <end position="102"/>
    </location>
</feature>
<dbReference type="PROSITE" id="PS00216">
    <property type="entry name" value="SUGAR_TRANSPORT_1"/>
    <property type="match status" value="1"/>
</dbReference>
<dbReference type="InterPro" id="IPR005829">
    <property type="entry name" value="Sugar_transporter_CS"/>
</dbReference>
<feature type="transmembrane region" description="Helical" evidence="8">
    <location>
        <begin position="12"/>
        <end position="36"/>
    </location>
</feature>
<dbReference type="PROSITE" id="PS50850">
    <property type="entry name" value="MFS"/>
    <property type="match status" value="1"/>
</dbReference>
<dbReference type="Gene3D" id="1.20.1250.20">
    <property type="entry name" value="MFS general substrate transporter like domains"/>
    <property type="match status" value="1"/>
</dbReference>
<evidence type="ECO:0000256" key="5">
    <source>
        <dbReference type="ARBA" id="ARBA00022989"/>
    </source>
</evidence>
<evidence type="ECO:0000256" key="6">
    <source>
        <dbReference type="ARBA" id="ARBA00023136"/>
    </source>
</evidence>
<dbReference type="InterPro" id="IPR005828">
    <property type="entry name" value="MFS_sugar_transport-like"/>
</dbReference>
<dbReference type="EMBL" id="JAVDPF010000011">
    <property type="protein sequence ID" value="KAL1878956.1"/>
    <property type="molecule type" value="Genomic_DNA"/>
</dbReference>
<feature type="domain" description="Major facilitator superfamily (MFS) profile" evidence="9">
    <location>
        <begin position="15"/>
        <end position="451"/>
    </location>
</feature>
<protein>
    <recommendedName>
        <fullName evidence="9">Major facilitator superfamily (MFS) profile domain-containing protein</fullName>
    </recommendedName>
</protein>
<dbReference type="InterPro" id="IPR036259">
    <property type="entry name" value="MFS_trans_sf"/>
</dbReference>
<evidence type="ECO:0000256" key="3">
    <source>
        <dbReference type="ARBA" id="ARBA00022448"/>
    </source>
</evidence>
<evidence type="ECO:0000256" key="7">
    <source>
        <dbReference type="RuleBase" id="RU003346"/>
    </source>
</evidence>
<dbReference type="PROSITE" id="PS00217">
    <property type="entry name" value="SUGAR_TRANSPORT_2"/>
    <property type="match status" value="1"/>
</dbReference>
<sequence>MFGLSLPKVYNVYFLSIIATVGGMLFGFDISSMSAVVGTQQYLDYFDNPVGAKQGAIGSALAAGSIVGSAIAGYLSDKFGRRDAIWWSCLFWILGTALQVAVQNWQMLLAGRMINGVTVGVTSSQVPVYLAEIAKRDKRGSIIVIQQLAINVGFTIYFFVGYGCSFIPGPASFRTTWGVQFIPVAILLAGLPFLPESPRWLAAKDRAEEAITVLACIQAGGNTGDVMVLAEWEEITTTIHEERRVGQGWHKYIKNGMWKRTLVGFMVQAMQQLTGAMADLTGNINLIASSINYVLALCCTICAFFYINRCGRRPLLVYGAIGMGICHFVIGAMIGSYKTPAPEGVAGNLNVLVKITGTPSRVVIAFSYILIMVYYFTLAPVTWVYCAEVWSLGTRATGMGIATVGNWLFNFALGMFVPEAIRAIDFGLFILFGCLCICAAAFGFFMYPETGGKTLEEVEVMFAPGGPHPWKTKMGQSRLEQEIQEVIDTKAGVVSEHVESA</sequence>
<comment type="similarity">
    <text evidence="2 7">Belongs to the major facilitator superfamily. Sugar transporter (TC 2.A.1.1) family.</text>
</comment>